<evidence type="ECO:0000256" key="4">
    <source>
        <dbReference type="ARBA" id="ARBA00023125"/>
    </source>
</evidence>
<keyword evidence="2" id="KW-0805">Transcription regulation</keyword>
<evidence type="ECO:0000256" key="5">
    <source>
        <dbReference type="ARBA" id="ARBA00023163"/>
    </source>
</evidence>
<dbReference type="InterPro" id="IPR007630">
    <property type="entry name" value="RNA_pol_sigma70_r4"/>
</dbReference>
<dbReference type="AlphaFoldDB" id="A0A9X3DCV8"/>
<comment type="caution">
    <text evidence="8">The sequence shown here is derived from an EMBL/GenBank/DDBJ whole genome shotgun (WGS) entry which is preliminary data.</text>
</comment>
<dbReference type="SUPFAM" id="SSF88946">
    <property type="entry name" value="Sigma2 domain of RNA polymerase sigma factors"/>
    <property type="match status" value="1"/>
</dbReference>
<name>A0A9X3DCV8_9SPHI</name>
<evidence type="ECO:0000256" key="3">
    <source>
        <dbReference type="ARBA" id="ARBA00023082"/>
    </source>
</evidence>
<reference evidence="8" key="1">
    <citation type="submission" date="2022-11" db="EMBL/GenBank/DDBJ databases">
        <authorList>
            <person name="Graham C."/>
            <person name="Newman J.D."/>
        </authorList>
    </citation>
    <scope>NUCLEOTIDE SEQUENCE</scope>
    <source>
        <strain evidence="8">DSM 19486</strain>
    </source>
</reference>
<dbReference type="PANTHER" id="PTHR43133:SF62">
    <property type="entry name" value="RNA POLYMERASE SIGMA FACTOR SIGZ"/>
    <property type="match status" value="1"/>
</dbReference>
<protein>
    <submittedName>
        <fullName evidence="8">Sigma-70 family RNA polymerase sigma factor</fullName>
    </submittedName>
</protein>
<dbReference type="NCBIfam" id="TIGR02937">
    <property type="entry name" value="sigma70-ECF"/>
    <property type="match status" value="1"/>
</dbReference>
<dbReference type="Gene3D" id="1.10.1740.10">
    <property type="match status" value="1"/>
</dbReference>
<evidence type="ECO:0000256" key="2">
    <source>
        <dbReference type="ARBA" id="ARBA00023015"/>
    </source>
</evidence>
<dbReference type="InterPro" id="IPR007627">
    <property type="entry name" value="RNA_pol_sigma70_r2"/>
</dbReference>
<comment type="similarity">
    <text evidence="1">Belongs to the sigma-70 factor family. ECF subfamily.</text>
</comment>
<dbReference type="Proteomes" id="UP001142592">
    <property type="component" value="Unassembled WGS sequence"/>
</dbReference>
<dbReference type="InterPro" id="IPR013324">
    <property type="entry name" value="RNA_pol_sigma_r3/r4-like"/>
</dbReference>
<dbReference type="Gene3D" id="1.10.10.10">
    <property type="entry name" value="Winged helix-like DNA-binding domain superfamily/Winged helix DNA-binding domain"/>
    <property type="match status" value="1"/>
</dbReference>
<evidence type="ECO:0000256" key="1">
    <source>
        <dbReference type="ARBA" id="ARBA00010641"/>
    </source>
</evidence>
<dbReference type="RefSeq" id="WP_010603145.1">
    <property type="nucleotide sequence ID" value="NZ_JAPJUH010000002.1"/>
</dbReference>
<dbReference type="PANTHER" id="PTHR43133">
    <property type="entry name" value="RNA POLYMERASE ECF-TYPE SIGMA FACTO"/>
    <property type="match status" value="1"/>
</dbReference>
<dbReference type="GO" id="GO:0006352">
    <property type="term" value="P:DNA-templated transcription initiation"/>
    <property type="evidence" value="ECO:0007669"/>
    <property type="project" value="InterPro"/>
</dbReference>
<sequence>MAKSLPIDFFKDSIPLAERELVCGLKSCKTGSFSKLYEMYSSNLLGFLLHIVKQQETAEDLLQECFIKFSRHIGSYDTAKSRLFTWMLNIARNTAIDHIRSRSSQNQKSTFEISSISGEVENNYIQSLNTDTIGVKNIIASLSQKQKLIIDMIYFQGYTHTEVAQELNMPIGSVKTSLRSAVLNLRKVFSVDQKFAA</sequence>
<evidence type="ECO:0000313" key="8">
    <source>
        <dbReference type="EMBL" id="MCX3264845.1"/>
    </source>
</evidence>
<gene>
    <name evidence="8" type="ORF">OQZ29_08825</name>
</gene>
<evidence type="ECO:0000259" key="6">
    <source>
        <dbReference type="Pfam" id="PF04542"/>
    </source>
</evidence>
<keyword evidence="4" id="KW-0238">DNA-binding</keyword>
<proteinExistence type="inferred from homology"/>
<dbReference type="SUPFAM" id="SSF88659">
    <property type="entry name" value="Sigma3 and sigma4 domains of RNA polymerase sigma factors"/>
    <property type="match status" value="1"/>
</dbReference>
<accession>A0A9X3DCV8</accession>
<keyword evidence="5" id="KW-0804">Transcription</keyword>
<dbReference type="Pfam" id="PF04542">
    <property type="entry name" value="Sigma70_r2"/>
    <property type="match status" value="1"/>
</dbReference>
<feature type="domain" description="RNA polymerase sigma-70 region 4" evidence="7">
    <location>
        <begin position="139"/>
        <end position="187"/>
    </location>
</feature>
<dbReference type="InterPro" id="IPR014284">
    <property type="entry name" value="RNA_pol_sigma-70_dom"/>
</dbReference>
<dbReference type="Pfam" id="PF04545">
    <property type="entry name" value="Sigma70_r4"/>
    <property type="match status" value="1"/>
</dbReference>
<keyword evidence="9" id="KW-1185">Reference proteome</keyword>
<evidence type="ECO:0000259" key="7">
    <source>
        <dbReference type="Pfam" id="PF04545"/>
    </source>
</evidence>
<dbReference type="GO" id="GO:0016987">
    <property type="term" value="F:sigma factor activity"/>
    <property type="evidence" value="ECO:0007669"/>
    <property type="project" value="UniProtKB-KW"/>
</dbReference>
<evidence type="ECO:0000313" key="9">
    <source>
        <dbReference type="Proteomes" id="UP001142592"/>
    </source>
</evidence>
<dbReference type="InterPro" id="IPR039425">
    <property type="entry name" value="RNA_pol_sigma-70-like"/>
</dbReference>
<organism evidence="8 9">
    <name type="scientific">Pedobacter agri</name>
    <dbReference type="NCBI Taxonomy" id="454586"/>
    <lineage>
        <taxon>Bacteria</taxon>
        <taxon>Pseudomonadati</taxon>
        <taxon>Bacteroidota</taxon>
        <taxon>Sphingobacteriia</taxon>
        <taxon>Sphingobacteriales</taxon>
        <taxon>Sphingobacteriaceae</taxon>
        <taxon>Pedobacter</taxon>
    </lineage>
</organism>
<feature type="domain" description="RNA polymerase sigma-70 region 2" evidence="6">
    <location>
        <begin position="36"/>
        <end position="103"/>
    </location>
</feature>
<dbReference type="EMBL" id="JAPJUH010000002">
    <property type="protein sequence ID" value="MCX3264845.1"/>
    <property type="molecule type" value="Genomic_DNA"/>
</dbReference>
<dbReference type="GO" id="GO:0003677">
    <property type="term" value="F:DNA binding"/>
    <property type="evidence" value="ECO:0007669"/>
    <property type="project" value="UniProtKB-KW"/>
</dbReference>
<dbReference type="InterPro" id="IPR013325">
    <property type="entry name" value="RNA_pol_sigma_r2"/>
</dbReference>
<keyword evidence="3" id="KW-0731">Sigma factor</keyword>
<dbReference type="InterPro" id="IPR036388">
    <property type="entry name" value="WH-like_DNA-bd_sf"/>
</dbReference>
<dbReference type="CDD" id="cd06171">
    <property type="entry name" value="Sigma70_r4"/>
    <property type="match status" value="1"/>
</dbReference>